<dbReference type="Proteomes" id="UP000242415">
    <property type="component" value="Unassembled WGS sequence"/>
</dbReference>
<evidence type="ECO:0000256" key="1">
    <source>
        <dbReference type="SAM" id="MobiDB-lite"/>
    </source>
</evidence>
<gene>
    <name evidence="2" type="ORF">SAMN05444365_11372</name>
</gene>
<dbReference type="EMBL" id="FNPH01000013">
    <property type="protein sequence ID" value="SDZ40403.1"/>
    <property type="molecule type" value="Genomic_DNA"/>
</dbReference>
<dbReference type="RefSeq" id="WP_091561952.1">
    <property type="nucleotide sequence ID" value="NZ_FNPH01000013.1"/>
</dbReference>
<accession>A0A1H3SQP5</accession>
<reference evidence="3" key="1">
    <citation type="submission" date="2016-10" db="EMBL/GenBank/DDBJ databases">
        <authorList>
            <person name="Varghese N."/>
            <person name="Submissions S."/>
        </authorList>
    </citation>
    <scope>NUCLEOTIDE SEQUENCE [LARGE SCALE GENOMIC DNA]</scope>
    <source>
        <strain evidence="3">DSM 45245</strain>
    </source>
</reference>
<feature type="compositionally biased region" description="Basic residues" evidence="1">
    <location>
        <begin position="87"/>
        <end position="110"/>
    </location>
</feature>
<feature type="region of interest" description="Disordered" evidence="1">
    <location>
        <begin position="27"/>
        <end position="110"/>
    </location>
</feature>
<name>A0A1H3SQP5_9ACTN</name>
<organism evidence="2 3">
    <name type="scientific">Micromonospora pattaloongensis</name>
    <dbReference type="NCBI Taxonomy" id="405436"/>
    <lineage>
        <taxon>Bacteria</taxon>
        <taxon>Bacillati</taxon>
        <taxon>Actinomycetota</taxon>
        <taxon>Actinomycetes</taxon>
        <taxon>Micromonosporales</taxon>
        <taxon>Micromonosporaceae</taxon>
        <taxon>Micromonospora</taxon>
    </lineage>
</organism>
<dbReference type="STRING" id="405436.SAMN05444365_11372"/>
<dbReference type="AlphaFoldDB" id="A0A1H3SQP5"/>
<protein>
    <submittedName>
        <fullName evidence="2">Uncharacterized protein</fullName>
    </submittedName>
</protein>
<sequence>MSQAEVTHSAGNERCCVRCDQGQQLQPPIRGHHRLLGPRRIAEPVDAPDPTADAPDPTGAPPADDGDPAMQGWGATCQSWQEGWAGAHRHGAVRPRKRKNRRERPPRRWC</sequence>
<dbReference type="OrthoDB" id="3405751at2"/>
<keyword evidence="3" id="KW-1185">Reference proteome</keyword>
<proteinExistence type="predicted"/>
<evidence type="ECO:0000313" key="2">
    <source>
        <dbReference type="EMBL" id="SDZ40403.1"/>
    </source>
</evidence>
<evidence type="ECO:0000313" key="3">
    <source>
        <dbReference type="Proteomes" id="UP000242415"/>
    </source>
</evidence>
<feature type="compositionally biased region" description="Low complexity" evidence="1">
    <location>
        <begin position="48"/>
        <end position="63"/>
    </location>
</feature>